<dbReference type="Pfam" id="PF07690">
    <property type="entry name" value="MFS_1"/>
    <property type="match status" value="1"/>
</dbReference>
<keyword evidence="10" id="KW-1185">Reference proteome</keyword>
<feature type="transmembrane region" description="Helical" evidence="7">
    <location>
        <begin position="342"/>
        <end position="365"/>
    </location>
</feature>
<evidence type="ECO:0000256" key="7">
    <source>
        <dbReference type="SAM" id="Phobius"/>
    </source>
</evidence>
<dbReference type="InterPro" id="IPR036259">
    <property type="entry name" value="MFS_trans_sf"/>
</dbReference>
<feature type="transmembrane region" description="Helical" evidence="7">
    <location>
        <begin position="166"/>
        <end position="185"/>
    </location>
</feature>
<evidence type="ECO:0000256" key="2">
    <source>
        <dbReference type="ARBA" id="ARBA00022448"/>
    </source>
</evidence>
<evidence type="ECO:0000313" key="10">
    <source>
        <dbReference type="Proteomes" id="UP000600565"/>
    </source>
</evidence>
<dbReference type="InterPro" id="IPR020846">
    <property type="entry name" value="MFS_dom"/>
</dbReference>
<feature type="domain" description="Major facilitator superfamily (MFS) profile" evidence="8">
    <location>
        <begin position="217"/>
        <end position="410"/>
    </location>
</feature>
<feature type="transmembrane region" description="Helical" evidence="7">
    <location>
        <begin position="371"/>
        <end position="392"/>
    </location>
</feature>
<protein>
    <submittedName>
        <fullName evidence="9">MFS transporter</fullName>
    </submittedName>
</protein>
<dbReference type="RefSeq" id="WP_191703676.1">
    <property type="nucleotide sequence ID" value="NZ_JACSPW010000006.1"/>
</dbReference>
<keyword evidence="4 7" id="KW-0812">Transmembrane</keyword>
<keyword evidence="6 7" id="KW-0472">Membrane</keyword>
<dbReference type="PANTHER" id="PTHR43266">
    <property type="entry name" value="MACROLIDE-EFFLUX PROTEIN"/>
    <property type="match status" value="1"/>
</dbReference>
<evidence type="ECO:0000259" key="8">
    <source>
        <dbReference type="PROSITE" id="PS50850"/>
    </source>
</evidence>
<proteinExistence type="predicted"/>
<keyword evidence="5 7" id="KW-1133">Transmembrane helix</keyword>
<evidence type="ECO:0000256" key="6">
    <source>
        <dbReference type="ARBA" id="ARBA00023136"/>
    </source>
</evidence>
<feature type="transmembrane region" description="Helical" evidence="7">
    <location>
        <begin position="98"/>
        <end position="117"/>
    </location>
</feature>
<dbReference type="Proteomes" id="UP000600565">
    <property type="component" value="Unassembled WGS sequence"/>
</dbReference>
<sequence length="410" mass="45545">MFKNRKFLLLFSATFFSAFGDATLFVILLSILQSLGGNGVSTSLYFIFSALPVLLFGLHIGAFVENKSLQKVMVFSDIIKILLLLLFSLFNFLYSESLLTVFLLIFLVTISNIFFTTASNTLMPHIVEQSHIPTANSFFRIITMTAKLLSYSFAALLFNLNLGTNTSVVIVISFYCASFFAIMFIRPSFRNIHPSIKNPLLIDSIKEGLSYIKNDKVIYRLFIVFFLGWLVGSSIDLYLINYLKLVLNKGAESLFLFTTPTFVGIIIGSLISPILYKKINRKYGVLLSLFAFSFAILCFALHLPLPLLQCLLVIGGVSQGILNIFVVSYLQTHVESTHLARVFSVYNIICVGGGIPGYLLFGYLIDMVGALSLGFIISAYLLIVGLVCITILPPLNDKSRATFNANANNE</sequence>
<evidence type="ECO:0000256" key="3">
    <source>
        <dbReference type="ARBA" id="ARBA00022475"/>
    </source>
</evidence>
<organism evidence="9 10">
    <name type="scientific">Solibacillus merdavium</name>
    <dbReference type="NCBI Taxonomy" id="2762218"/>
    <lineage>
        <taxon>Bacteria</taxon>
        <taxon>Bacillati</taxon>
        <taxon>Bacillota</taxon>
        <taxon>Bacilli</taxon>
        <taxon>Bacillales</taxon>
        <taxon>Caryophanaceae</taxon>
        <taxon>Solibacillus</taxon>
    </lineage>
</organism>
<evidence type="ECO:0000256" key="4">
    <source>
        <dbReference type="ARBA" id="ARBA00022692"/>
    </source>
</evidence>
<dbReference type="CDD" id="cd06173">
    <property type="entry name" value="MFS_MefA_like"/>
    <property type="match status" value="1"/>
</dbReference>
<comment type="subcellular location">
    <subcellularLocation>
        <location evidence="1">Cell membrane</location>
        <topology evidence="1">Multi-pass membrane protein</topology>
    </subcellularLocation>
</comment>
<keyword evidence="2" id="KW-0813">Transport</keyword>
<keyword evidence="3" id="KW-1003">Cell membrane</keyword>
<dbReference type="PANTHER" id="PTHR43266:SF2">
    <property type="entry name" value="MAJOR FACILITATOR SUPERFAMILY (MFS) PROFILE DOMAIN-CONTAINING PROTEIN"/>
    <property type="match status" value="1"/>
</dbReference>
<accession>A0ABR8XMD9</accession>
<dbReference type="PROSITE" id="PS50850">
    <property type="entry name" value="MFS"/>
    <property type="match status" value="1"/>
</dbReference>
<evidence type="ECO:0000256" key="5">
    <source>
        <dbReference type="ARBA" id="ARBA00022989"/>
    </source>
</evidence>
<dbReference type="SUPFAM" id="SSF103473">
    <property type="entry name" value="MFS general substrate transporter"/>
    <property type="match status" value="1"/>
</dbReference>
<feature type="transmembrane region" description="Helical" evidence="7">
    <location>
        <begin position="254"/>
        <end position="276"/>
    </location>
</feature>
<dbReference type="InterPro" id="IPR011701">
    <property type="entry name" value="MFS"/>
</dbReference>
<feature type="transmembrane region" description="Helical" evidence="7">
    <location>
        <begin position="311"/>
        <end position="330"/>
    </location>
</feature>
<dbReference type="Gene3D" id="1.20.1250.20">
    <property type="entry name" value="MFS general substrate transporter like domains"/>
    <property type="match status" value="1"/>
</dbReference>
<feature type="transmembrane region" description="Helical" evidence="7">
    <location>
        <begin position="138"/>
        <end position="160"/>
    </location>
</feature>
<name>A0ABR8XMD9_9BACL</name>
<feature type="transmembrane region" description="Helical" evidence="7">
    <location>
        <begin position="72"/>
        <end position="92"/>
    </location>
</feature>
<gene>
    <name evidence="9" type="ORF">H9632_08510</name>
</gene>
<feature type="transmembrane region" description="Helical" evidence="7">
    <location>
        <begin position="7"/>
        <end position="32"/>
    </location>
</feature>
<feature type="transmembrane region" description="Helical" evidence="7">
    <location>
        <begin position="44"/>
        <end position="65"/>
    </location>
</feature>
<evidence type="ECO:0000313" key="9">
    <source>
        <dbReference type="EMBL" id="MBD8033106.1"/>
    </source>
</evidence>
<feature type="transmembrane region" description="Helical" evidence="7">
    <location>
        <begin position="283"/>
        <end position="305"/>
    </location>
</feature>
<evidence type="ECO:0000256" key="1">
    <source>
        <dbReference type="ARBA" id="ARBA00004651"/>
    </source>
</evidence>
<comment type="caution">
    <text evidence="9">The sequence shown here is derived from an EMBL/GenBank/DDBJ whole genome shotgun (WGS) entry which is preliminary data.</text>
</comment>
<dbReference type="EMBL" id="JACSPW010000006">
    <property type="protein sequence ID" value="MBD8033106.1"/>
    <property type="molecule type" value="Genomic_DNA"/>
</dbReference>
<reference evidence="9 10" key="1">
    <citation type="submission" date="2020-08" db="EMBL/GenBank/DDBJ databases">
        <title>A Genomic Blueprint of the Chicken Gut Microbiome.</title>
        <authorList>
            <person name="Gilroy R."/>
            <person name="Ravi A."/>
            <person name="Getino M."/>
            <person name="Pursley I."/>
            <person name="Horton D.L."/>
            <person name="Alikhan N.-F."/>
            <person name="Baker D."/>
            <person name="Gharbi K."/>
            <person name="Hall N."/>
            <person name="Watson M."/>
            <person name="Adriaenssens E.M."/>
            <person name="Foster-Nyarko E."/>
            <person name="Jarju S."/>
            <person name="Secka A."/>
            <person name="Antonio M."/>
            <person name="Oren A."/>
            <person name="Chaudhuri R."/>
            <person name="La Ragione R.M."/>
            <person name="Hildebrand F."/>
            <person name="Pallen M.J."/>
        </authorList>
    </citation>
    <scope>NUCLEOTIDE SEQUENCE [LARGE SCALE GENOMIC DNA]</scope>
    <source>
        <strain evidence="9 10">Sa1YVA6</strain>
    </source>
</reference>
<feature type="transmembrane region" description="Helical" evidence="7">
    <location>
        <begin position="217"/>
        <end position="242"/>
    </location>
</feature>